<dbReference type="InterPro" id="IPR036318">
    <property type="entry name" value="FAD-bd_PCMH-like_sf"/>
</dbReference>
<dbReference type="InterPro" id="IPR016166">
    <property type="entry name" value="FAD-bd_PCMH"/>
</dbReference>
<keyword evidence="6" id="KW-1185">Reference proteome</keyword>
<dbReference type="Gene3D" id="3.30.465.10">
    <property type="match status" value="1"/>
</dbReference>
<keyword evidence="3" id="KW-0560">Oxidoreductase</keyword>
<dbReference type="Gene3D" id="3.30.43.10">
    <property type="entry name" value="Uridine Diphospho-n-acetylenolpyruvylglucosamine Reductase, domain 2"/>
    <property type="match status" value="1"/>
</dbReference>
<dbReference type="AlphaFoldDB" id="A0A064CI20"/>
<evidence type="ECO:0000313" key="5">
    <source>
        <dbReference type="EMBL" id="KDE99286.1"/>
    </source>
</evidence>
<dbReference type="RefSeq" id="WP_036341691.1">
    <property type="nucleotide sequence ID" value="NZ_JALN02000001.1"/>
</dbReference>
<dbReference type="GO" id="GO:0016491">
    <property type="term" value="F:oxidoreductase activity"/>
    <property type="evidence" value="ECO:0007669"/>
    <property type="project" value="UniProtKB-KW"/>
</dbReference>
<dbReference type="InterPro" id="IPR051312">
    <property type="entry name" value="Diverse_Substr_Oxidored"/>
</dbReference>
<dbReference type="PANTHER" id="PTHR42659:SF2">
    <property type="entry name" value="XANTHINE DEHYDROGENASE SUBUNIT C-RELATED"/>
    <property type="match status" value="1"/>
</dbReference>
<dbReference type="Proteomes" id="UP000022835">
    <property type="component" value="Unassembled WGS sequence"/>
</dbReference>
<dbReference type="InterPro" id="IPR002346">
    <property type="entry name" value="Mopterin_DH_FAD-bd"/>
</dbReference>
<sequence>MKPAPFDYHRPDSVAGATQMLSEFGDDAKLLGGGQSLVPMLSMRLAFFDNLIDISRLDEMKGIKADGDSVWIGGGTTHAVVGADEQVRTNVPLLTRATPLIGHFQIRSRGTIGGSIAHADPAAEYGAVALALDATIEAVSASGRREIPAGEFFAGVWETAMAPDEVLVGLRFPVWSGRCGFAVEEFARRHGDFAIAGAVAAIELDHDDTVRRSAIGLLGLSATPRRASAAEAAIAGRPVGDITAEEIGELAMTGLDDIPADLQGSAGYRRKVGAAMAAQAWRSAVKEAFDA</sequence>
<gene>
    <name evidence="5" type="ORF">Y900_010105</name>
</gene>
<evidence type="ECO:0000256" key="2">
    <source>
        <dbReference type="ARBA" id="ARBA00022827"/>
    </source>
</evidence>
<dbReference type="SUPFAM" id="SSF56176">
    <property type="entry name" value="FAD-binding/transporter-associated domain-like"/>
    <property type="match status" value="1"/>
</dbReference>
<evidence type="ECO:0000256" key="1">
    <source>
        <dbReference type="ARBA" id="ARBA00022630"/>
    </source>
</evidence>
<dbReference type="InterPro" id="IPR016169">
    <property type="entry name" value="FAD-bd_PCMH_sub2"/>
</dbReference>
<dbReference type="EMBL" id="JALN02000001">
    <property type="protein sequence ID" value="KDE99286.1"/>
    <property type="molecule type" value="Genomic_DNA"/>
</dbReference>
<feature type="domain" description="FAD-binding PCMH-type" evidence="4">
    <location>
        <begin position="1"/>
        <end position="177"/>
    </location>
</feature>
<dbReference type="OrthoDB" id="9793944at2"/>
<dbReference type="Gene3D" id="3.30.390.50">
    <property type="entry name" value="CO dehydrogenase flavoprotein, C-terminal domain"/>
    <property type="match status" value="1"/>
</dbReference>
<dbReference type="SMART" id="SM01092">
    <property type="entry name" value="CO_deh_flav_C"/>
    <property type="match status" value="1"/>
</dbReference>
<organism evidence="5 6">
    <name type="scientific">Mycolicibacterium aromaticivorans JS19b1 = JCM 16368</name>
    <dbReference type="NCBI Taxonomy" id="1440774"/>
    <lineage>
        <taxon>Bacteria</taxon>
        <taxon>Bacillati</taxon>
        <taxon>Actinomycetota</taxon>
        <taxon>Actinomycetes</taxon>
        <taxon>Mycobacteriales</taxon>
        <taxon>Mycobacteriaceae</taxon>
        <taxon>Mycolicibacterium</taxon>
    </lineage>
</organism>
<dbReference type="Pfam" id="PF00941">
    <property type="entry name" value="FAD_binding_5"/>
    <property type="match status" value="1"/>
</dbReference>
<dbReference type="PANTHER" id="PTHR42659">
    <property type="entry name" value="XANTHINE DEHYDROGENASE SUBUNIT C-RELATED"/>
    <property type="match status" value="1"/>
</dbReference>
<dbReference type="InterPro" id="IPR036683">
    <property type="entry name" value="CO_DH_flav_C_dom_sf"/>
</dbReference>
<dbReference type="InterPro" id="IPR005107">
    <property type="entry name" value="CO_DH_flav_C"/>
</dbReference>
<dbReference type="Pfam" id="PF03450">
    <property type="entry name" value="CO_deh_flav_C"/>
    <property type="match status" value="1"/>
</dbReference>
<dbReference type="InterPro" id="IPR016167">
    <property type="entry name" value="FAD-bd_PCMH_sub1"/>
</dbReference>
<name>A0A064CI20_9MYCO</name>
<protein>
    <submittedName>
        <fullName evidence="5">Carbon monoxide dehydrogenase</fullName>
    </submittedName>
</protein>
<evidence type="ECO:0000256" key="3">
    <source>
        <dbReference type="ARBA" id="ARBA00023002"/>
    </source>
</evidence>
<dbReference type="STRING" id="1440774.Y900_010105"/>
<dbReference type="eggNOG" id="COG1319">
    <property type="taxonomic scope" value="Bacteria"/>
</dbReference>
<dbReference type="PROSITE" id="PS51387">
    <property type="entry name" value="FAD_PCMH"/>
    <property type="match status" value="1"/>
</dbReference>
<dbReference type="GO" id="GO:0071949">
    <property type="term" value="F:FAD binding"/>
    <property type="evidence" value="ECO:0007669"/>
    <property type="project" value="InterPro"/>
</dbReference>
<evidence type="ECO:0000313" key="6">
    <source>
        <dbReference type="Proteomes" id="UP000022835"/>
    </source>
</evidence>
<reference evidence="5" key="1">
    <citation type="submission" date="2014-05" db="EMBL/GenBank/DDBJ databases">
        <title>Genome sequence of Mycobacterium aromaticivorans strain JS19b1T (= DSM 45407T).</title>
        <authorList>
            <person name="Kwak Y."/>
            <person name="Park G.-S."/>
            <person name="Li Q.X."/>
            <person name="Lee S.-E."/>
            <person name="Shin J.-H."/>
        </authorList>
    </citation>
    <scope>NUCLEOTIDE SEQUENCE [LARGE SCALE GENOMIC DNA]</scope>
    <source>
        <strain evidence="5">JS19b1</strain>
    </source>
</reference>
<proteinExistence type="predicted"/>
<keyword evidence="1" id="KW-0285">Flavoprotein</keyword>
<keyword evidence="2" id="KW-0274">FAD</keyword>
<evidence type="ECO:0000259" key="4">
    <source>
        <dbReference type="PROSITE" id="PS51387"/>
    </source>
</evidence>
<dbReference type="SUPFAM" id="SSF55447">
    <property type="entry name" value="CO dehydrogenase flavoprotein C-terminal domain-like"/>
    <property type="match status" value="1"/>
</dbReference>
<comment type="caution">
    <text evidence="5">The sequence shown here is derived from an EMBL/GenBank/DDBJ whole genome shotgun (WGS) entry which is preliminary data.</text>
</comment>
<accession>A0A064CI20</accession>